<accession>A0A517ZHS7</accession>
<dbReference type="Proteomes" id="UP000319383">
    <property type="component" value="Chromosome"/>
</dbReference>
<dbReference type="KEGG" id="sdyn:Mal52_04670"/>
<dbReference type="AlphaFoldDB" id="A0A517ZHS7"/>
<gene>
    <name evidence="1" type="ORF">Mal52_04670</name>
</gene>
<protein>
    <submittedName>
        <fullName evidence="1">Uncharacterized protein</fullName>
    </submittedName>
</protein>
<dbReference type="RefSeq" id="WP_145374023.1">
    <property type="nucleotide sequence ID" value="NZ_CP036276.1"/>
</dbReference>
<evidence type="ECO:0000313" key="2">
    <source>
        <dbReference type="Proteomes" id="UP000319383"/>
    </source>
</evidence>
<proteinExistence type="predicted"/>
<name>A0A517ZHS7_9PLAN</name>
<keyword evidence="2" id="KW-1185">Reference proteome</keyword>
<dbReference type="EMBL" id="CP036276">
    <property type="protein sequence ID" value="QDU42012.1"/>
    <property type="molecule type" value="Genomic_DNA"/>
</dbReference>
<reference evidence="1 2" key="1">
    <citation type="submission" date="2019-02" db="EMBL/GenBank/DDBJ databases">
        <title>Deep-cultivation of Planctomycetes and their phenomic and genomic characterization uncovers novel biology.</title>
        <authorList>
            <person name="Wiegand S."/>
            <person name="Jogler M."/>
            <person name="Boedeker C."/>
            <person name="Pinto D."/>
            <person name="Vollmers J."/>
            <person name="Rivas-Marin E."/>
            <person name="Kohn T."/>
            <person name="Peeters S.H."/>
            <person name="Heuer A."/>
            <person name="Rast P."/>
            <person name="Oberbeckmann S."/>
            <person name="Bunk B."/>
            <person name="Jeske O."/>
            <person name="Meyerdierks A."/>
            <person name="Storesund J.E."/>
            <person name="Kallscheuer N."/>
            <person name="Luecker S."/>
            <person name="Lage O.M."/>
            <person name="Pohl T."/>
            <person name="Merkel B.J."/>
            <person name="Hornburger P."/>
            <person name="Mueller R.-W."/>
            <person name="Bruemmer F."/>
            <person name="Labrenz M."/>
            <person name="Spormann A.M."/>
            <person name="Op den Camp H."/>
            <person name="Overmann J."/>
            <person name="Amann R."/>
            <person name="Jetten M.S.M."/>
            <person name="Mascher T."/>
            <person name="Medema M.H."/>
            <person name="Devos D.P."/>
            <person name="Kaster A.-K."/>
            <person name="Ovreas L."/>
            <person name="Rohde M."/>
            <person name="Galperin M.Y."/>
            <person name="Jogler C."/>
        </authorList>
    </citation>
    <scope>NUCLEOTIDE SEQUENCE [LARGE SCALE GENOMIC DNA]</scope>
    <source>
        <strain evidence="1 2">Mal52</strain>
    </source>
</reference>
<evidence type="ECO:0000313" key="1">
    <source>
        <dbReference type="EMBL" id="QDU42012.1"/>
    </source>
</evidence>
<organism evidence="1 2">
    <name type="scientific">Symmachiella dynata</name>
    <dbReference type="NCBI Taxonomy" id="2527995"/>
    <lineage>
        <taxon>Bacteria</taxon>
        <taxon>Pseudomonadati</taxon>
        <taxon>Planctomycetota</taxon>
        <taxon>Planctomycetia</taxon>
        <taxon>Planctomycetales</taxon>
        <taxon>Planctomycetaceae</taxon>
        <taxon>Symmachiella</taxon>
    </lineage>
</organism>
<sequence length="171" mass="19220">MRTFTLLFIGLCCTQVTADEPLNWRIVGPSTREVAGEEPLSWSVVGPCHCSSGGKCTCGLDCRCEAAAHERAESKPVVFAYKDFRLTCPGCQRLDREADALPVQLEWKAAPAWVRSYPTLHWRGENGRWYQYQWGLKNDDVAGFRRVWEATHTASVPMTEPGEIRASSNVR</sequence>